<dbReference type="EMBL" id="KN818333">
    <property type="protein sequence ID" value="KIL58615.1"/>
    <property type="molecule type" value="Genomic_DNA"/>
</dbReference>
<dbReference type="AlphaFoldDB" id="A0A0C2S792"/>
<organism evidence="1 2">
    <name type="scientific">Amanita muscaria (strain Koide BX008)</name>
    <dbReference type="NCBI Taxonomy" id="946122"/>
    <lineage>
        <taxon>Eukaryota</taxon>
        <taxon>Fungi</taxon>
        <taxon>Dikarya</taxon>
        <taxon>Basidiomycota</taxon>
        <taxon>Agaricomycotina</taxon>
        <taxon>Agaricomycetes</taxon>
        <taxon>Agaricomycetidae</taxon>
        <taxon>Agaricales</taxon>
        <taxon>Pluteineae</taxon>
        <taxon>Amanitaceae</taxon>
        <taxon>Amanita</taxon>
    </lineage>
</organism>
<sequence>MYNDCLFSGKDYSWTQISVQSSCVGVYLRGGLGRHQFMATRTKIFSLSARMRLTYPLLRISFTRCKATY</sequence>
<keyword evidence="2" id="KW-1185">Reference proteome</keyword>
<dbReference type="InParanoid" id="A0A0C2S792"/>
<evidence type="ECO:0000313" key="2">
    <source>
        <dbReference type="Proteomes" id="UP000054549"/>
    </source>
</evidence>
<name>A0A0C2S792_AMAMK</name>
<dbReference type="HOGENOM" id="CLU_2775402_0_0_1"/>
<reference evidence="1 2" key="1">
    <citation type="submission" date="2014-04" db="EMBL/GenBank/DDBJ databases">
        <title>Evolutionary Origins and Diversification of the Mycorrhizal Mutualists.</title>
        <authorList>
            <consortium name="DOE Joint Genome Institute"/>
            <consortium name="Mycorrhizal Genomics Consortium"/>
            <person name="Kohler A."/>
            <person name="Kuo A."/>
            <person name="Nagy L.G."/>
            <person name="Floudas D."/>
            <person name="Copeland A."/>
            <person name="Barry K.W."/>
            <person name="Cichocki N."/>
            <person name="Veneault-Fourrey C."/>
            <person name="LaButti K."/>
            <person name="Lindquist E.A."/>
            <person name="Lipzen A."/>
            <person name="Lundell T."/>
            <person name="Morin E."/>
            <person name="Murat C."/>
            <person name="Riley R."/>
            <person name="Ohm R."/>
            <person name="Sun H."/>
            <person name="Tunlid A."/>
            <person name="Henrissat B."/>
            <person name="Grigoriev I.V."/>
            <person name="Hibbett D.S."/>
            <person name="Martin F."/>
        </authorList>
    </citation>
    <scope>NUCLEOTIDE SEQUENCE [LARGE SCALE GENOMIC DNA]</scope>
    <source>
        <strain evidence="1 2">Koide BX008</strain>
    </source>
</reference>
<dbReference type="Proteomes" id="UP000054549">
    <property type="component" value="Unassembled WGS sequence"/>
</dbReference>
<protein>
    <submittedName>
        <fullName evidence="1">Uncharacterized protein</fullName>
    </submittedName>
</protein>
<evidence type="ECO:0000313" key="1">
    <source>
        <dbReference type="EMBL" id="KIL58615.1"/>
    </source>
</evidence>
<accession>A0A0C2S792</accession>
<gene>
    <name evidence="1" type="ORF">M378DRAFT_310672</name>
</gene>
<proteinExistence type="predicted"/>